<dbReference type="AlphaFoldDB" id="A0AAU0BBT3"/>
<protein>
    <submittedName>
        <fullName evidence="2">Nuclear transport factor 2 family protein</fullName>
    </submittedName>
</protein>
<organism evidence="2 3">
    <name type="scientific">Xanthomonas hydrangeae</name>
    <dbReference type="NCBI Taxonomy" id="2775159"/>
    <lineage>
        <taxon>Bacteria</taxon>
        <taxon>Pseudomonadati</taxon>
        <taxon>Pseudomonadota</taxon>
        <taxon>Gammaproteobacteria</taxon>
        <taxon>Lysobacterales</taxon>
        <taxon>Lysobacteraceae</taxon>
        <taxon>Xanthomonas</taxon>
    </lineage>
</organism>
<dbReference type="Proteomes" id="UP001302716">
    <property type="component" value="Chromosome"/>
</dbReference>
<proteinExistence type="predicted"/>
<dbReference type="Gene3D" id="3.10.450.50">
    <property type="match status" value="1"/>
</dbReference>
<name>A0AAU0BBT3_9XANT</name>
<evidence type="ECO:0000313" key="2">
    <source>
        <dbReference type="EMBL" id="WOB49426.1"/>
    </source>
</evidence>
<dbReference type="Pfam" id="PF12680">
    <property type="entry name" value="SnoaL_2"/>
    <property type="match status" value="1"/>
</dbReference>
<dbReference type="EMBL" id="CP103836">
    <property type="protein sequence ID" value="WOB49426.1"/>
    <property type="molecule type" value="Genomic_DNA"/>
</dbReference>
<evidence type="ECO:0000259" key="1">
    <source>
        <dbReference type="Pfam" id="PF12680"/>
    </source>
</evidence>
<gene>
    <name evidence="2" type="ORF">NYR97_19860</name>
</gene>
<feature type="domain" description="SnoaL-like" evidence="1">
    <location>
        <begin position="15"/>
        <end position="90"/>
    </location>
</feature>
<evidence type="ECO:0000313" key="3">
    <source>
        <dbReference type="Proteomes" id="UP001302716"/>
    </source>
</evidence>
<dbReference type="InterPro" id="IPR037401">
    <property type="entry name" value="SnoaL-like"/>
</dbReference>
<dbReference type="SUPFAM" id="SSF54427">
    <property type="entry name" value="NTF2-like"/>
    <property type="match status" value="1"/>
</dbReference>
<keyword evidence="3" id="KW-1185">Reference proteome</keyword>
<dbReference type="RefSeq" id="WP_316695394.1">
    <property type="nucleotide sequence ID" value="NZ_CP103836.1"/>
</dbReference>
<dbReference type="InterPro" id="IPR032710">
    <property type="entry name" value="NTF2-like_dom_sf"/>
</dbReference>
<sequence length="117" mass="12922">MNDPARPHPLQATLDAFIQAANDFDIEAALALFAPSAVIDDPSTGHTFTHHAGVRDYLERYFVGYRTVTRLLSVADLGKRRICVRVDFAGDFGHEIGLLDVVADVRGRISRIDAELE</sequence>
<accession>A0AAU0BBT3</accession>
<reference evidence="2 3" key="1">
    <citation type="submission" date="2022-08" db="EMBL/GenBank/DDBJ databases">
        <title>Whole genome sequencing-based tracing of a 2022 introduction and outbreak of Xanthomonas hortorum pv. pelargonii.</title>
        <authorList>
            <person name="Iruegas-Bocardo F."/>
            <person name="Weisberg A.K."/>
            <person name="Riutta E.R."/>
            <person name="Kilday K."/>
            <person name="Bonkowski J.C."/>
            <person name="Creswell T."/>
            <person name="Daughtrey M.L."/>
            <person name="Rane K."/>
            <person name="Grunwald N.J."/>
            <person name="Chang J.H."/>
            <person name="Putnam M.L."/>
        </authorList>
    </citation>
    <scope>NUCLEOTIDE SEQUENCE [LARGE SCALE GENOMIC DNA]</scope>
    <source>
        <strain evidence="2 3">22-323</strain>
    </source>
</reference>